<feature type="transmembrane region" description="Helical" evidence="1">
    <location>
        <begin position="84"/>
        <end position="109"/>
    </location>
</feature>
<keyword evidence="1" id="KW-0472">Membrane</keyword>
<dbReference type="AlphaFoldDB" id="A0A8D9C066"/>
<accession>A0A8D9C066</accession>
<sequence>MLMCISPVIIIMFYPFAFYHYPLCELLFTTYYYDPIQCMSLLLYVANVSYFIFYLQDGILIIVVLNGTVYCCNKYGCPLSYSTIFHLNMYVLVHIPYLVLNIHILYYVVLAFSNLT</sequence>
<dbReference type="EMBL" id="HBUF01673391">
    <property type="protein sequence ID" value="CAG6790851.1"/>
    <property type="molecule type" value="Transcribed_RNA"/>
</dbReference>
<reference evidence="2" key="1">
    <citation type="submission" date="2021-05" db="EMBL/GenBank/DDBJ databases">
        <authorList>
            <person name="Alioto T."/>
            <person name="Alioto T."/>
            <person name="Gomez Garrido J."/>
        </authorList>
    </citation>
    <scope>NUCLEOTIDE SEQUENCE</scope>
</reference>
<feature type="transmembrane region" description="Helical" evidence="1">
    <location>
        <begin position="53"/>
        <end position="72"/>
    </location>
</feature>
<keyword evidence="1" id="KW-1133">Transmembrane helix</keyword>
<organism evidence="2">
    <name type="scientific">Cacopsylla melanoneura</name>
    <dbReference type="NCBI Taxonomy" id="428564"/>
    <lineage>
        <taxon>Eukaryota</taxon>
        <taxon>Metazoa</taxon>
        <taxon>Ecdysozoa</taxon>
        <taxon>Arthropoda</taxon>
        <taxon>Hexapoda</taxon>
        <taxon>Insecta</taxon>
        <taxon>Pterygota</taxon>
        <taxon>Neoptera</taxon>
        <taxon>Paraneoptera</taxon>
        <taxon>Hemiptera</taxon>
        <taxon>Sternorrhyncha</taxon>
        <taxon>Psylloidea</taxon>
        <taxon>Psyllidae</taxon>
        <taxon>Psyllinae</taxon>
        <taxon>Cacopsylla</taxon>
    </lineage>
</organism>
<keyword evidence="1" id="KW-0812">Transmembrane</keyword>
<name>A0A8D9C066_9HEMI</name>
<evidence type="ECO:0000256" key="1">
    <source>
        <dbReference type="SAM" id="Phobius"/>
    </source>
</evidence>
<protein>
    <submittedName>
        <fullName evidence="2">Uncharacterized protein</fullName>
    </submittedName>
</protein>
<evidence type="ECO:0000313" key="2">
    <source>
        <dbReference type="EMBL" id="CAG6790851.1"/>
    </source>
</evidence>
<proteinExistence type="predicted"/>
<feature type="transmembrane region" description="Helical" evidence="1">
    <location>
        <begin position="12"/>
        <end position="33"/>
    </location>
</feature>